<dbReference type="InterPro" id="IPR011009">
    <property type="entry name" value="Kinase-like_dom_sf"/>
</dbReference>
<reference evidence="5" key="2">
    <citation type="submission" date="2020-08" db="EMBL/GenBank/DDBJ databases">
        <title>Plant Genome Project.</title>
        <authorList>
            <person name="Zhang R.-G."/>
        </authorList>
    </citation>
    <scope>NUCLEOTIDE SEQUENCE</scope>
    <source>
        <strain evidence="5">Huo1</strain>
        <tissue evidence="5">Leaf</tissue>
    </source>
</reference>
<evidence type="ECO:0000256" key="2">
    <source>
        <dbReference type="ARBA" id="ARBA00022527"/>
    </source>
</evidence>
<keyword evidence="2" id="KW-0808">Transferase</keyword>
<dbReference type="GO" id="GO:0004674">
    <property type="term" value="F:protein serine/threonine kinase activity"/>
    <property type="evidence" value="ECO:0007669"/>
    <property type="project" value="UniProtKB-KW"/>
</dbReference>
<dbReference type="Pfam" id="PF07714">
    <property type="entry name" value="PK_Tyr_Ser-Thr"/>
    <property type="match status" value="1"/>
</dbReference>
<sequence length="211" mass="23263">MSILSCCRISKSEIKKKSLKNSKSWVYDDRDAHSTVPRSVSLSSGALKQRILAEEALRNGNARVPAEVFTFRELATATQNFNSELLIVAVKQLDRNGVQGNREFLAEVLTLSLVHHANLVNLIGYCADGRQRILAKPLFKDRMKFTLMADPLLEGNYPVKGLYQALAVAAMCIQDEARTRPLIADVVTALEYLAIRADEAAAAAAEMAELE</sequence>
<dbReference type="PANTHER" id="PTHR47985">
    <property type="entry name" value="OS07G0668900 PROTEIN"/>
    <property type="match status" value="1"/>
</dbReference>
<evidence type="ECO:0000256" key="3">
    <source>
        <dbReference type="ARBA" id="ARBA00023136"/>
    </source>
</evidence>
<evidence type="ECO:0000313" key="5">
    <source>
        <dbReference type="EMBL" id="KAG6392315.1"/>
    </source>
</evidence>
<dbReference type="EMBL" id="PNBA02000018">
    <property type="protein sequence ID" value="KAG6392315.1"/>
    <property type="molecule type" value="Genomic_DNA"/>
</dbReference>
<comment type="caution">
    <text evidence="5">The sequence shown here is derived from an EMBL/GenBank/DDBJ whole genome shotgun (WGS) entry which is preliminary data.</text>
</comment>
<gene>
    <name evidence="5" type="ORF">SASPL_146531</name>
</gene>
<evidence type="ECO:0000313" key="6">
    <source>
        <dbReference type="Proteomes" id="UP000298416"/>
    </source>
</evidence>
<dbReference type="PANTHER" id="PTHR47985:SF39">
    <property type="entry name" value="SERINE_THREONINE-PROTEIN KINASE PBL23-RELATED"/>
    <property type="match status" value="1"/>
</dbReference>
<keyword evidence="3" id="KW-0472">Membrane</keyword>
<dbReference type="SUPFAM" id="SSF56112">
    <property type="entry name" value="Protein kinase-like (PK-like)"/>
    <property type="match status" value="1"/>
</dbReference>
<keyword evidence="2" id="KW-0418">Kinase</keyword>
<evidence type="ECO:0000256" key="1">
    <source>
        <dbReference type="ARBA" id="ARBA00004370"/>
    </source>
</evidence>
<keyword evidence="2" id="KW-0723">Serine/threonine-protein kinase</keyword>
<reference evidence="5" key="1">
    <citation type="submission" date="2018-01" db="EMBL/GenBank/DDBJ databases">
        <authorList>
            <person name="Mao J.F."/>
        </authorList>
    </citation>
    <scope>NUCLEOTIDE SEQUENCE</scope>
    <source>
        <strain evidence="5">Huo1</strain>
        <tissue evidence="5">Leaf</tissue>
    </source>
</reference>
<dbReference type="Gene3D" id="3.30.200.20">
    <property type="entry name" value="Phosphorylase Kinase, domain 1"/>
    <property type="match status" value="1"/>
</dbReference>
<dbReference type="GO" id="GO:0016020">
    <property type="term" value="C:membrane"/>
    <property type="evidence" value="ECO:0007669"/>
    <property type="project" value="UniProtKB-SubCell"/>
</dbReference>
<name>A0A8X8WCX0_SALSN</name>
<comment type="subcellular location">
    <subcellularLocation>
        <location evidence="1">Membrane</location>
    </subcellularLocation>
</comment>
<dbReference type="InterPro" id="IPR001245">
    <property type="entry name" value="Ser-Thr/Tyr_kinase_cat_dom"/>
</dbReference>
<keyword evidence="6" id="KW-1185">Reference proteome</keyword>
<feature type="domain" description="Serine-threonine/tyrosine-protein kinase catalytic" evidence="4">
    <location>
        <begin position="81"/>
        <end position="134"/>
    </location>
</feature>
<proteinExistence type="predicted"/>
<accession>A0A8X8WCX0</accession>
<organism evidence="5">
    <name type="scientific">Salvia splendens</name>
    <name type="common">Scarlet sage</name>
    <dbReference type="NCBI Taxonomy" id="180675"/>
    <lineage>
        <taxon>Eukaryota</taxon>
        <taxon>Viridiplantae</taxon>
        <taxon>Streptophyta</taxon>
        <taxon>Embryophyta</taxon>
        <taxon>Tracheophyta</taxon>
        <taxon>Spermatophyta</taxon>
        <taxon>Magnoliopsida</taxon>
        <taxon>eudicotyledons</taxon>
        <taxon>Gunneridae</taxon>
        <taxon>Pentapetalae</taxon>
        <taxon>asterids</taxon>
        <taxon>lamiids</taxon>
        <taxon>Lamiales</taxon>
        <taxon>Lamiaceae</taxon>
        <taxon>Nepetoideae</taxon>
        <taxon>Mentheae</taxon>
        <taxon>Salviinae</taxon>
        <taxon>Salvia</taxon>
        <taxon>Salvia subgen. Calosphace</taxon>
        <taxon>core Calosphace</taxon>
    </lineage>
</organism>
<evidence type="ECO:0000259" key="4">
    <source>
        <dbReference type="Pfam" id="PF07714"/>
    </source>
</evidence>
<dbReference type="AlphaFoldDB" id="A0A8X8WCX0"/>
<dbReference type="Proteomes" id="UP000298416">
    <property type="component" value="Unassembled WGS sequence"/>
</dbReference>
<protein>
    <recommendedName>
        <fullName evidence="4">Serine-threonine/tyrosine-protein kinase catalytic domain-containing protein</fullName>
    </recommendedName>
</protein>